<comment type="subunit">
    <text evidence="5">Monomer.</text>
</comment>
<dbReference type="SUPFAM" id="SSF74650">
    <property type="entry name" value="Galactose mutarotase-like"/>
    <property type="match status" value="1"/>
</dbReference>
<dbReference type="SUPFAM" id="SSF49303">
    <property type="entry name" value="beta-Galactosidase/glucuronidase domain"/>
    <property type="match status" value="2"/>
</dbReference>
<dbReference type="InterPro" id="IPR017853">
    <property type="entry name" value="GH"/>
</dbReference>
<dbReference type="Proteomes" id="UP000297225">
    <property type="component" value="Unassembled WGS sequence"/>
</dbReference>
<evidence type="ECO:0000256" key="8">
    <source>
        <dbReference type="ARBA" id="ARBA00022801"/>
    </source>
</evidence>
<comment type="similarity">
    <text evidence="3">Belongs to the peptidase C25 family.</text>
</comment>
<dbReference type="Pfam" id="PF00703">
    <property type="entry name" value="Glyco_hydro_2"/>
    <property type="match status" value="1"/>
</dbReference>
<accession>A0A4Y8WQ71</accession>
<comment type="catalytic activity">
    <reaction evidence="1">
        <text>Hydrolysis of terminal non-reducing beta-D-galactose residues in beta-D-galactosides.</text>
        <dbReference type="EC" id="3.2.1.23"/>
    </reaction>
</comment>
<evidence type="ECO:0000313" key="14">
    <source>
        <dbReference type="EMBL" id="TFH96010.1"/>
    </source>
</evidence>
<dbReference type="Gene3D" id="3.20.20.80">
    <property type="entry name" value="Glycosidases"/>
    <property type="match status" value="1"/>
</dbReference>
<dbReference type="EMBL" id="SPNC01000031">
    <property type="protein sequence ID" value="TFH96010.1"/>
    <property type="molecule type" value="Genomic_DNA"/>
</dbReference>
<dbReference type="InterPro" id="IPR006101">
    <property type="entry name" value="Glyco_hydro_2"/>
</dbReference>
<dbReference type="InterPro" id="IPR004199">
    <property type="entry name" value="B-gal_small/dom_5"/>
</dbReference>
<dbReference type="InterPro" id="IPR011013">
    <property type="entry name" value="Gal_mutarotase_sf_dom"/>
</dbReference>
<organism evidence="14 15">
    <name type="scientific">Porphyromonas levii</name>
    <dbReference type="NCBI Taxonomy" id="28114"/>
    <lineage>
        <taxon>Bacteria</taxon>
        <taxon>Pseudomonadati</taxon>
        <taxon>Bacteroidota</taxon>
        <taxon>Bacteroidia</taxon>
        <taxon>Bacteroidales</taxon>
        <taxon>Porphyromonadaceae</taxon>
        <taxon>Porphyromonas</taxon>
    </lineage>
</organism>
<dbReference type="InterPro" id="IPR006103">
    <property type="entry name" value="Glyco_hydro_2_cat"/>
</dbReference>
<dbReference type="PROSITE" id="PS50022">
    <property type="entry name" value="FA58C_3"/>
    <property type="match status" value="1"/>
</dbReference>
<dbReference type="InterPro" id="IPR032312">
    <property type="entry name" value="LacZ_4"/>
</dbReference>
<dbReference type="InterPro" id="IPR006104">
    <property type="entry name" value="Glyco_hydro_2_N"/>
</dbReference>
<dbReference type="InterPro" id="IPR006102">
    <property type="entry name" value="Ig-like_GH2"/>
</dbReference>
<dbReference type="GO" id="GO:0005990">
    <property type="term" value="P:lactose catabolic process"/>
    <property type="evidence" value="ECO:0007669"/>
    <property type="project" value="TreeGrafter"/>
</dbReference>
<keyword evidence="9" id="KW-0788">Thiol protease</keyword>
<keyword evidence="11" id="KW-0843">Virulence</keyword>
<evidence type="ECO:0000256" key="5">
    <source>
        <dbReference type="ARBA" id="ARBA00011245"/>
    </source>
</evidence>
<dbReference type="InterPro" id="IPR014718">
    <property type="entry name" value="GH-type_carb-bd"/>
</dbReference>
<reference evidence="14 15" key="1">
    <citation type="submission" date="2019-03" db="EMBL/GenBank/DDBJ databases">
        <title>Porphyromonas levii Isolated from the Uterus of Dairy Cows.</title>
        <authorList>
            <person name="Francis A.M."/>
        </authorList>
    </citation>
    <scope>NUCLEOTIDE SEQUENCE [LARGE SCALE GENOMIC DNA]</scope>
    <source>
        <strain evidence="14 15">AF5678</strain>
    </source>
</reference>
<dbReference type="Pfam" id="PF00754">
    <property type="entry name" value="F5_F8_type_C"/>
    <property type="match status" value="1"/>
</dbReference>
<evidence type="ECO:0000256" key="13">
    <source>
        <dbReference type="ARBA" id="ARBA00032230"/>
    </source>
</evidence>
<dbReference type="SUPFAM" id="SSF51445">
    <property type="entry name" value="(Trans)glycosidases"/>
    <property type="match status" value="1"/>
</dbReference>
<sequence length="1326" mass="149314">MLLSALLLWLCLPSQSTAQQLHRLAGFEYGTVADPDGSEWESPTHLSLNKEQPSAFFYSFKSHKAARAYLPSEESAYYQSLDGTWKFNWVGNPSDRPVDFYTMDYDVQGWDDIPVPSNWNIVGIQKDGSLKYGVPIYANQPYIFHHEVKVGDWKGGVMRQPEPSWSTYSNRNEVGSYVRTFTVPEDWSGERVYVNFDGVNSFFYLWVNGAYIGFSKNSRNTATFDITPHLRKGDNKIAVEVYRSSDGSFLEAQDMFRLPGIFRSVYLTAKPQSHIRDLVVIPSLDKEYTNGTLHITAELRHQGKGRVKGYKLRYSLYQNKLYEQDNTPVAGAEVVTEVPIIKQGNYAQVKTELPVSNPDKWSAEAPHLYTLVVELLDNRGKVVQTSAIVTGFRQVEIKETPAEQDEFGLAGRYYFINGMPVKLKGVNRHEMDPIHGNVMTREGIMKEIALMKRANINHVRLSHYPNVPIFYYLADRYGLYLEDEANLESHGYYYGKASLSHVPEFRDAHVARVMEMAAEAVNSPSIVIWSLGNEAGPGDNFKDAYAALHNFDPSRPVQYERNNNIVDMGSNQYPSIAWMREAVKGTYDIKYPFHVSEYAHNMGNAGGNLEDYWTAIESTNFFMGGAIWDWRDQAIYTYDKESGARYLAYGGDFGDKPNSGMFCMNGVMLPDLSPKPSYYEVKKVYQNVSIEEENLNEGLIKIFNKRYFTTLDDMELLVQLQRMGEVIEEKVVEMPSIKPRSTVSIQIPFSRAQVMERPEEYYVMIQLRLKKDQPWAKAGYVQMEEQLLLKEPHDYLQLAELSQRFGSLKSQGNRVSGDTFTILFDEATGTIKEYTHKGKQLIGRGHGPRIDAFRAPVDNDNWAMNAWVANGLHNLQHKVVSHSTHKNNDGSISYLYVVESQAPTAYELGGGVTGRYELKPLERPSDFKFVTTQVWTVYPDGSIALTANGTANKSGIALPRLGYVLEMAPEYNQYTYYGRGPWNNYNDRMSGAYMGQYKGTVADQFVPFPKPQSMGNREGVRWAQVTDNEGDGLLFIAEEQMSTSVLPWSAVELMLAPHPYQLPESTGTHIHLDLGTTGLGGNSCGQGAPLTEDRIISGNFTYSLLIRPAGTEKRVAIPAIHPVGITRDAAGLVTISGADQIEYQVANERKSELYSAPIIMRNGGTITAYPKGQRWLATTMHFDKIESIPVKIHQVSSEETYDGDAAHLVDGNPTTIWHSMYSVTVASYPHWVVLDAGEDKLIKGFEYMPRQDASDNGKVKAYSIQLSSDGLTWDKPIVSGEFDRSNDTKRVMFDKPAKARYIRFNALSSQNGADYASAAEVAIIAD</sequence>
<dbReference type="GO" id="GO:0004565">
    <property type="term" value="F:beta-galactosidase activity"/>
    <property type="evidence" value="ECO:0007669"/>
    <property type="project" value="UniProtKB-EC"/>
</dbReference>
<dbReference type="Pfam" id="PF16353">
    <property type="entry name" value="LacZ_4"/>
    <property type="match status" value="1"/>
</dbReference>
<evidence type="ECO:0000256" key="3">
    <source>
        <dbReference type="ARBA" id="ARBA00006067"/>
    </source>
</evidence>
<evidence type="ECO:0000256" key="1">
    <source>
        <dbReference type="ARBA" id="ARBA00001412"/>
    </source>
</evidence>
<dbReference type="Gene3D" id="2.60.120.260">
    <property type="entry name" value="Galactose-binding domain-like"/>
    <property type="match status" value="2"/>
</dbReference>
<dbReference type="InterPro" id="IPR000421">
    <property type="entry name" value="FA58C"/>
</dbReference>
<evidence type="ECO:0000256" key="9">
    <source>
        <dbReference type="ARBA" id="ARBA00022807"/>
    </source>
</evidence>
<dbReference type="Pfam" id="PF02929">
    <property type="entry name" value="Bgal_small_N"/>
    <property type="match status" value="1"/>
</dbReference>
<dbReference type="InterPro" id="IPR050347">
    <property type="entry name" value="Bact_Beta-galactosidase"/>
</dbReference>
<evidence type="ECO:0000256" key="4">
    <source>
        <dbReference type="ARBA" id="ARBA00007401"/>
    </source>
</evidence>
<dbReference type="GO" id="GO:0008234">
    <property type="term" value="F:cysteine-type peptidase activity"/>
    <property type="evidence" value="ECO:0007669"/>
    <property type="project" value="UniProtKB-KW"/>
</dbReference>
<dbReference type="InterPro" id="IPR008979">
    <property type="entry name" value="Galactose-bd-like_sf"/>
</dbReference>
<dbReference type="InterPro" id="IPR013783">
    <property type="entry name" value="Ig-like_fold"/>
</dbReference>
<evidence type="ECO:0000256" key="12">
    <source>
        <dbReference type="ARBA" id="ARBA00023295"/>
    </source>
</evidence>
<dbReference type="GO" id="GO:0006508">
    <property type="term" value="P:proteolysis"/>
    <property type="evidence" value="ECO:0007669"/>
    <property type="project" value="UniProtKB-KW"/>
</dbReference>
<dbReference type="GO" id="GO:0009341">
    <property type="term" value="C:beta-galactosidase complex"/>
    <property type="evidence" value="ECO:0007669"/>
    <property type="project" value="InterPro"/>
</dbReference>
<dbReference type="PRINTS" id="PR00132">
    <property type="entry name" value="GLHYDRLASE2"/>
</dbReference>
<dbReference type="Pfam" id="PF02837">
    <property type="entry name" value="Glyco_hydro_2_N"/>
    <property type="match status" value="1"/>
</dbReference>
<keyword evidence="10" id="KW-0106">Calcium</keyword>
<comment type="cofactor">
    <cofactor evidence="2">
        <name>Ca(2+)</name>
        <dbReference type="ChEBI" id="CHEBI:29108"/>
    </cofactor>
</comment>
<keyword evidence="12" id="KW-0326">Glycosidase</keyword>
<protein>
    <recommendedName>
        <fullName evidence="6">beta-galactosidase</fullName>
        <ecNumber evidence="6">3.2.1.23</ecNumber>
    </recommendedName>
    <alternativeName>
        <fullName evidence="13">Lactase</fullName>
    </alternativeName>
</protein>
<evidence type="ECO:0000256" key="2">
    <source>
        <dbReference type="ARBA" id="ARBA00001913"/>
    </source>
</evidence>
<gene>
    <name evidence="14" type="ORF">E4P47_03210</name>
</gene>
<dbReference type="Gene3D" id="2.60.40.10">
    <property type="entry name" value="Immunoglobulins"/>
    <property type="match status" value="2"/>
</dbReference>
<comment type="caution">
    <text evidence="14">The sequence shown here is derived from an EMBL/GenBank/DDBJ whole genome shotgun (WGS) entry which is preliminary data.</text>
</comment>
<name>A0A4Y8WQ71_9PORP</name>
<dbReference type="GO" id="GO:0030246">
    <property type="term" value="F:carbohydrate binding"/>
    <property type="evidence" value="ECO:0007669"/>
    <property type="project" value="InterPro"/>
</dbReference>
<evidence type="ECO:0000256" key="11">
    <source>
        <dbReference type="ARBA" id="ARBA00023026"/>
    </source>
</evidence>
<proteinExistence type="inferred from homology"/>
<dbReference type="InterPro" id="IPR036156">
    <property type="entry name" value="Beta-gal/glucu_dom_sf"/>
</dbReference>
<dbReference type="PANTHER" id="PTHR46323">
    <property type="entry name" value="BETA-GALACTOSIDASE"/>
    <property type="match status" value="1"/>
</dbReference>
<dbReference type="Gene3D" id="2.70.98.10">
    <property type="match status" value="1"/>
</dbReference>
<dbReference type="STRING" id="1122973.GCA_000379925_00095"/>
<dbReference type="SUPFAM" id="SSF49785">
    <property type="entry name" value="Galactose-binding domain-like"/>
    <property type="match status" value="2"/>
</dbReference>
<dbReference type="Pfam" id="PF02836">
    <property type="entry name" value="Glyco_hydro_2_C"/>
    <property type="match status" value="1"/>
</dbReference>
<dbReference type="EC" id="3.2.1.23" evidence="6"/>
<evidence type="ECO:0000256" key="7">
    <source>
        <dbReference type="ARBA" id="ARBA00022670"/>
    </source>
</evidence>
<evidence type="ECO:0000256" key="6">
    <source>
        <dbReference type="ARBA" id="ARBA00012756"/>
    </source>
</evidence>
<evidence type="ECO:0000313" key="15">
    <source>
        <dbReference type="Proteomes" id="UP000297225"/>
    </source>
</evidence>
<dbReference type="PANTHER" id="PTHR46323:SF2">
    <property type="entry name" value="BETA-GALACTOSIDASE"/>
    <property type="match status" value="1"/>
</dbReference>
<keyword evidence="7" id="KW-0645">Protease</keyword>
<comment type="similarity">
    <text evidence="4">Belongs to the glycosyl hydrolase 2 family.</text>
</comment>
<keyword evidence="15" id="KW-1185">Reference proteome</keyword>
<dbReference type="OrthoDB" id="9801077at2"/>
<dbReference type="SMART" id="SM01038">
    <property type="entry name" value="Bgal_small_N"/>
    <property type="match status" value="1"/>
</dbReference>
<keyword evidence="8" id="KW-0378">Hydrolase</keyword>
<evidence type="ECO:0000256" key="10">
    <source>
        <dbReference type="ARBA" id="ARBA00022837"/>
    </source>
</evidence>